<dbReference type="AlphaFoldDB" id="A0ABD5XK96"/>
<reference evidence="1 2" key="1">
    <citation type="journal article" date="2019" name="Int. J. Syst. Evol. Microbiol.">
        <title>The Global Catalogue of Microorganisms (GCM) 10K type strain sequencing project: providing services to taxonomists for standard genome sequencing and annotation.</title>
        <authorList>
            <consortium name="The Broad Institute Genomics Platform"/>
            <consortium name="The Broad Institute Genome Sequencing Center for Infectious Disease"/>
            <person name="Wu L."/>
            <person name="Ma J."/>
        </authorList>
    </citation>
    <scope>NUCLEOTIDE SEQUENCE [LARGE SCALE GENOMIC DNA]</scope>
    <source>
        <strain evidence="1 2">DSM 26526</strain>
    </source>
</reference>
<dbReference type="Proteomes" id="UP001596460">
    <property type="component" value="Unassembled WGS sequence"/>
</dbReference>
<dbReference type="EMBL" id="JBHTAB010000013">
    <property type="protein sequence ID" value="MFC7131214.1"/>
    <property type="molecule type" value="Genomic_DNA"/>
</dbReference>
<organism evidence="1 2">
    <name type="scientific">Haloferax chudinovii</name>
    <dbReference type="NCBI Taxonomy" id="1109010"/>
    <lineage>
        <taxon>Archaea</taxon>
        <taxon>Methanobacteriati</taxon>
        <taxon>Methanobacteriota</taxon>
        <taxon>Stenosarchaea group</taxon>
        <taxon>Halobacteria</taxon>
        <taxon>Halobacteriales</taxon>
        <taxon>Haloferacaceae</taxon>
        <taxon>Haloferax</taxon>
    </lineage>
</organism>
<dbReference type="Pfam" id="PF02635">
    <property type="entry name" value="DsrE"/>
    <property type="match status" value="1"/>
</dbReference>
<dbReference type="Gene3D" id="3.40.1260.10">
    <property type="entry name" value="DsrEFH-like"/>
    <property type="match status" value="1"/>
</dbReference>
<dbReference type="InterPro" id="IPR027396">
    <property type="entry name" value="DsrEFH-like"/>
</dbReference>
<keyword evidence="2" id="KW-1185">Reference proteome</keyword>
<dbReference type="PANTHER" id="PTHR34655">
    <property type="entry name" value="CONSERVED WITHIN P. AEROPHILUM"/>
    <property type="match status" value="1"/>
</dbReference>
<protein>
    <submittedName>
        <fullName evidence="1">DsrE family protein</fullName>
    </submittedName>
</protein>
<sequence length="143" mass="15448">MSASSPRSSLGVFALDFDKIGIIVSDDSPKNLAMATNLGLTALATDMEVLVYFTFDGLTHLMEGEKDLSEIEALLDAGMPNPYDLLTQFVDSGGERVTTVACTTTLDMLQWDQEAMDDEVTTKFAGAATFLEAVDDADQVFTF</sequence>
<proteinExistence type="predicted"/>
<gene>
    <name evidence="1" type="ORF">ACFQI8_17740</name>
</gene>
<dbReference type="RefSeq" id="WP_390247160.1">
    <property type="nucleotide sequence ID" value="NZ_JBHTAB010000013.1"/>
</dbReference>
<dbReference type="InterPro" id="IPR003787">
    <property type="entry name" value="Sulphur_relay_DsrE/F-like"/>
</dbReference>
<dbReference type="SUPFAM" id="SSF75169">
    <property type="entry name" value="DsrEFH-like"/>
    <property type="match status" value="1"/>
</dbReference>
<evidence type="ECO:0000313" key="2">
    <source>
        <dbReference type="Proteomes" id="UP001596460"/>
    </source>
</evidence>
<name>A0ABD5XK96_9EURY</name>
<evidence type="ECO:0000313" key="1">
    <source>
        <dbReference type="EMBL" id="MFC7131214.1"/>
    </source>
</evidence>
<comment type="caution">
    <text evidence="1">The sequence shown here is derived from an EMBL/GenBank/DDBJ whole genome shotgun (WGS) entry which is preliminary data.</text>
</comment>
<dbReference type="PANTHER" id="PTHR34655:SF2">
    <property type="entry name" value="PEROXIREDOXIN FAMILY PROTEIN"/>
    <property type="match status" value="1"/>
</dbReference>
<accession>A0ABD5XK96</accession>